<dbReference type="EMBL" id="FIGO01000004">
    <property type="protein sequence ID" value="CYU67239.1"/>
    <property type="molecule type" value="Genomic_DNA"/>
</dbReference>
<evidence type="ECO:0000313" key="2">
    <source>
        <dbReference type="EMBL" id="CYU90562.1"/>
    </source>
</evidence>
<dbReference type="Proteomes" id="UP000073485">
    <property type="component" value="Unassembled WGS sequence"/>
</dbReference>
<organism evidence="1 4">
    <name type="scientific">Streptococcus suis</name>
    <dbReference type="NCBI Taxonomy" id="1307"/>
    <lineage>
        <taxon>Bacteria</taxon>
        <taxon>Bacillati</taxon>
        <taxon>Bacillota</taxon>
        <taxon>Bacilli</taxon>
        <taxon>Lactobacillales</taxon>
        <taxon>Streptococcaceae</taxon>
        <taxon>Streptococcus</taxon>
    </lineage>
</organism>
<name>A0A0Z8ES87_STRSU</name>
<proteinExistence type="predicted"/>
<dbReference type="Proteomes" id="UP000072530">
    <property type="component" value="Unassembled WGS sequence"/>
</dbReference>
<protein>
    <submittedName>
        <fullName evidence="1">Uncharacterized protein</fullName>
    </submittedName>
</protein>
<accession>A0A0Z8ES87</accession>
<gene>
    <name evidence="2" type="ORF">ERS132393_01606</name>
    <name evidence="1" type="ORF">ERS132410_00791</name>
</gene>
<sequence>MDGTYPWFDYDRDFLQPEEPRQVHDPDEWVFRGGHWIYVGDN</sequence>
<dbReference type="EMBL" id="FIGG01000007">
    <property type="protein sequence ID" value="CYU90562.1"/>
    <property type="molecule type" value="Genomic_DNA"/>
</dbReference>
<dbReference type="RefSeq" id="WP_261291946.1">
    <property type="nucleotide sequence ID" value="NZ_CEDJ01000003.1"/>
</dbReference>
<evidence type="ECO:0000313" key="4">
    <source>
        <dbReference type="Proteomes" id="UP000073485"/>
    </source>
</evidence>
<reference evidence="3 4" key="1">
    <citation type="submission" date="2016-02" db="EMBL/GenBank/DDBJ databases">
        <authorList>
            <consortium name="Pathogen Informatics"/>
        </authorList>
    </citation>
    <scope>NUCLEOTIDE SEQUENCE [LARGE SCALE GENOMIC DNA]</scope>
    <source>
        <strain evidence="2 3">LSS31</strain>
        <strain evidence="1 4">LSS48</strain>
    </source>
</reference>
<evidence type="ECO:0000313" key="1">
    <source>
        <dbReference type="EMBL" id="CYU67239.1"/>
    </source>
</evidence>
<evidence type="ECO:0000313" key="3">
    <source>
        <dbReference type="Proteomes" id="UP000072530"/>
    </source>
</evidence>
<dbReference type="AlphaFoldDB" id="A0A0Z8ES87"/>